<name>A0ABR1CGZ4_NECAM</name>
<dbReference type="SUPFAM" id="SSF57667">
    <property type="entry name" value="beta-beta-alpha zinc fingers"/>
    <property type="match status" value="1"/>
</dbReference>
<evidence type="ECO:0000313" key="4">
    <source>
        <dbReference type="Proteomes" id="UP001303046"/>
    </source>
</evidence>
<keyword evidence="4" id="KW-1185">Reference proteome</keyword>
<dbReference type="Proteomes" id="UP001303046">
    <property type="component" value="Unassembled WGS sequence"/>
</dbReference>
<dbReference type="InterPro" id="IPR052797">
    <property type="entry name" value="RegFact_GeneExpr_CellDeath"/>
</dbReference>
<reference evidence="3 4" key="1">
    <citation type="submission" date="2023-08" db="EMBL/GenBank/DDBJ databases">
        <title>A Necator americanus chromosomal reference genome.</title>
        <authorList>
            <person name="Ilik V."/>
            <person name="Petrzelkova K.J."/>
            <person name="Pardy F."/>
            <person name="Fuh T."/>
            <person name="Niatou-Singa F.S."/>
            <person name="Gouil Q."/>
            <person name="Baker L."/>
            <person name="Ritchie M.E."/>
            <person name="Jex A.R."/>
            <person name="Gazzola D."/>
            <person name="Li H."/>
            <person name="Toshio Fujiwara R."/>
            <person name="Zhan B."/>
            <person name="Aroian R.V."/>
            <person name="Pafco B."/>
            <person name="Schwarz E.M."/>
        </authorList>
    </citation>
    <scope>NUCLEOTIDE SEQUENCE [LARGE SCALE GENOMIC DNA]</scope>
    <source>
        <strain evidence="3 4">Aroian</strain>
        <tissue evidence="3">Whole animal</tissue>
    </source>
</reference>
<keyword evidence="1" id="KW-0862">Zinc</keyword>
<evidence type="ECO:0000256" key="1">
    <source>
        <dbReference type="PROSITE-ProRule" id="PRU00042"/>
    </source>
</evidence>
<dbReference type="Gene3D" id="3.30.160.60">
    <property type="entry name" value="Classic Zinc Finger"/>
    <property type="match status" value="1"/>
</dbReference>
<comment type="caution">
    <text evidence="3">The sequence shown here is derived from an EMBL/GenBank/DDBJ whole genome shotgun (WGS) entry which is preliminary data.</text>
</comment>
<keyword evidence="1" id="KW-0863">Zinc-finger</keyword>
<dbReference type="PROSITE" id="PS50157">
    <property type="entry name" value="ZINC_FINGER_C2H2_2"/>
    <property type="match status" value="1"/>
</dbReference>
<evidence type="ECO:0000313" key="3">
    <source>
        <dbReference type="EMBL" id="KAK6737161.1"/>
    </source>
</evidence>
<dbReference type="EMBL" id="JAVFWL010000002">
    <property type="protein sequence ID" value="KAK6737161.1"/>
    <property type="molecule type" value="Genomic_DNA"/>
</dbReference>
<accession>A0ABR1CGZ4</accession>
<feature type="domain" description="C2H2-type" evidence="2">
    <location>
        <begin position="58"/>
        <end position="86"/>
    </location>
</feature>
<dbReference type="PROSITE" id="PS00028">
    <property type="entry name" value="ZINC_FINGER_C2H2_1"/>
    <property type="match status" value="2"/>
</dbReference>
<gene>
    <name evidence="3" type="primary">Necator_chrII.g7493</name>
    <name evidence="3" type="ORF">RB195_019699</name>
</gene>
<dbReference type="InterPro" id="IPR013087">
    <property type="entry name" value="Znf_C2H2_type"/>
</dbReference>
<keyword evidence="1" id="KW-0479">Metal-binding</keyword>
<sequence>MDATRNTVMNVCPVCDVDKGKKIQRHLAEVHGYSQEQIAEFKTEKKNRKIAASGKKVYSCEYCDAGFNSTSGLTRHRTTKHADEYSPPTILCPICRETVRSHRELAEHAHQQHAEDSDEFVVETVAFQNVQDYQVRVV</sequence>
<evidence type="ECO:0000259" key="2">
    <source>
        <dbReference type="PROSITE" id="PS50157"/>
    </source>
</evidence>
<proteinExistence type="predicted"/>
<dbReference type="PANTHER" id="PTHR33936:SF24">
    <property type="entry name" value="C2H2-TYPE DOMAIN-CONTAINING PROTEIN"/>
    <property type="match status" value="1"/>
</dbReference>
<dbReference type="PANTHER" id="PTHR33936">
    <property type="entry name" value="PROTEIN CBG17840"/>
    <property type="match status" value="1"/>
</dbReference>
<dbReference type="InterPro" id="IPR036236">
    <property type="entry name" value="Znf_C2H2_sf"/>
</dbReference>
<protein>
    <recommendedName>
        <fullName evidence="2">C2H2-type domain-containing protein</fullName>
    </recommendedName>
</protein>
<dbReference type="Pfam" id="PF13894">
    <property type="entry name" value="zf-C2H2_4"/>
    <property type="match status" value="1"/>
</dbReference>
<organism evidence="3 4">
    <name type="scientific">Necator americanus</name>
    <name type="common">Human hookworm</name>
    <dbReference type="NCBI Taxonomy" id="51031"/>
    <lineage>
        <taxon>Eukaryota</taxon>
        <taxon>Metazoa</taxon>
        <taxon>Ecdysozoa</taxon>
        <taxon>Nematoda</taxon>
        <taxon>Chromadorea</taxon>
        <taxon>Rhabditida</taxon>
        <taxon>Rhabditina</taxon>
        <taxon>Rhabditomorpha</taxon>
        <taxon>Strongyloidea</taxon>
        <taxon>Ancylostomatidae</taxon>
        <taxon>Bunostominae</taxon>
        <taxon>Necator</taxon>
    </lineage>
</organism>
<dbReference type="SMART" id="SM00355">
    <property type="entry name" value="ZnF_C2H2"/>
    <property type="match status" value="3"/>
</dbReference>